<name>A0A7U4JAU5_9SPHN</name>
<dbReference type="EMBL" id="CP010836">
    <property type="protein sequence ID" value="AJP73431.1"/>
    <property type="molecule type" value="Genomic_DNA"/>
</dbReference>
<dbReference type="Proteomes" id="UP000032300">
    <property type="component" value="Chromosome"/>
</dbReference>
<dbReference type="KEGG" id="sphi:TS85_19030"/>
<proteinExistence type="predicted"/>
<dbReference type="AlphaFoldDB" id="A0A7U4JAU5"/>
<sequence>MTESELVQRYPRLYHMAHDGAWEAIHSHGLKSAAALLDSYGVVDPRRHLLGSCRRPESVPLNADGLPLAVLRDQKPMHDDALAKCLQDGLTPQQWYELLNSRTFFWLSKSRIWRLLGAKAYRGVTQTVLTLDTASLVAKHKERIWLSPINSGSTLFKPQPRGLATFKRIADFPFAERAKSRALENNVVELVVDHSVPDVADFVLAVHSVRNDQILEQIWQAPHAGAGDHP</sequence>
<gene>
    <name evidence="1" type="ORF">TS85_19030</name>
</gene>
<keyword evidence="2" id="KW-1185">Reference proteome</keyword>
<protein>
    <submittedName>
        <fullName evidence="1">Uncharacterized protein</fullName>
    </submittedName>
</protein>
<evidence type="ECO:0000313" key="2">
    <source>
        <dbReference type="Proteomes" id="UP000032300"/>
    </source>
</evidence>
<dbReference type="Pfam" id="PF22531">
    <property type="entry name" value="DUF7002"/>
    <property type="match status" value="1"/>
</dbReference>
<accession>A0A7U4JAU5</accession>
<evidence type="ECO:0000313" key="1">
    <source>
        <dbReference type="EMBL" id="AJP73431.1"/>
    </source>
</evidence>
<reference evidence="1 2" key="2">
    <citation type="submission" date="2015-02" db="EMBL/GenBank/DDBJ databases">
        <title>The complete genome of Sphingomonas hengshuiensis sp. WHSC-8 isolated from soil of Hengshui Lake.</title>
        <authorList>
            <person name="Wei S."/>
            <person name="Guo J."/>
            <person name="Su C."/>
            <person name="Wu R."/>
            <person name="Zhang Z."/>
            <person name="Liang K."/>
            <person name="Li H."/>
            <person name="Wang T."/>
            <person name="Liu H."/>
            <person name="Zhang C."/>
            <person name="Li Z."/>
            <person name="Wang Q."/>
            <person name="Meng J."/>
        </authorList>
    </citation>
    <scope>NUCLEOTIDE SEQUENCE [LARGE SCALE GENOMIC DNA]</scope>
    <source>
        <strain evidence="1 2">WHSC-8</strain>
    </source>
</reference>
<dbReference type="RefSeq" id="WP_044334324.1">
    <property type="nucleotide sequence ID" value="NZ_CP010836.1"/>
</dbReference>
<organism evidence="1 2">
    <name type="scientific">Sphingomonas hengshuiensis</name>
    <dbReference type="NCBI Taxonomy" id="1609977"/>
    <lineage>
        <taxon>Bacteria</taxon>
        <taxon>Pseudomonadati</taxon>
        <taxon>Pseudomonadota</taxon>
        <taxon>Alphaproteobacteria</taxon>
        <taxon>Sphingomonadales</taxon>
        <taxon>Sphingomonadaceae</taxon>
        <taxon>Sphingomonas</taxon>
    </lineage>
</organism>
<reference evidence="1 2" key="1">
    <citation type="journal article" date="2015" name="Int. J. Syst. Evol. Microbiol.">
        <title>Sphingomonas hengshuiensis sp. nov., isolated from lake wetland.</title>
        <authorList>
            <person name="Wei S."/>
            <person name="Wang T."/>
            <person name="Liu H."/>
            <person name="Zhang C."/>
            <person name="Guo J."/>
            <person name="Wang Q."/>
            <person name="Liang K."/>
            <person name="Zhang Z."/>
        </authorList>
    </citation>
    <scope>NUCLEOTIDE SEQUENCE [LARGE SCALE GENOMIC DNA]</scope>
    <source>
        <strain evidence="1 2">WHSC-8</strain>
    </source>
</reference>
<dbReference type="InterPro" id="IPR054271">
    <property type="entry name" value="DUF7002"/>
</dbReference>
<dbReference type="OrthoDB" id="154268at2"/>